<dbReference type="PANTHER" id="PTHR33748">
    <property type="entry name" value="PROTEIN CBG04600"/>
    <property type="match status" value="1"/>
</dbReference>
<protein>
    <submittedName>
        <fullName evidence="2">Uncharacterized protein</fullName>
    </submittedName>
</protein>
<dbReference type="EMBL" id="JBJKFK010005391">
    <property type="protein sequence ID" value="KAL3308343.1"/>
    <property type="molecule type" value="Genomic_DNA"/>
</dbReference>
<sequence>MLFANSCLMCVMLCLSSLWHMVQSLANPQRDFEACGNSRQSLICDPHNYLTDELRKVIDYKLANLLFKTHCFCRSACATTLLSRLVIGVAVMEERELPQYESNDLDQRMALFADATLRNWTLGACGTNDALILALVSTQSLDTRISFRPNTMVARTLDPHCLDMLNKQHSHAPNHIVEMIDLVE</sequence>
<dbReference type="InterPro" id="IPR033438">
    <property type="entry name" value="MOLO1"/>
</dbReference>
<proteinExistence type="predicted"/>
<evidence type="ECO:0000313" key="3">
    <source>
        <dbReference type="Proteomes" id="UP001626550"/>
    </source>
</evidence>
<feature type="signal peptide" evidence="1">
    <location>
        <begin position="1"/>
        <end position="24"/>
    </location>
</feature>
<reference evidence="2 3" key="1">
    <citation type="submission" date="2024-11" db="EMBL/GenBank/DDBJ databases">
        <title>Adaptive evolution of stress response genes in parasites aligns with host niche diversity.</title>
        <authorList>
            <person name="Hahn C."/>
            <person name="Resl P."/>
        </authorList>
    </citation>
    <scope>NUCLEOTIDE SEQUENCE [LARGE SCALE GENOMIC DNA]</scope>
    <source>
        <strain evidence="2">EGGRZ-B1_66</strain>
        <tissue evidence="2">Body</tissue>
    </source>
</reference>
<keyword evidence="3" id="KW-1185">Reference proteome</keyword>
<accession>A0ABD2PMV1</accession>
<dbReference type="AlphaFoldDB" id="A0ABD2PMV1"/>
<dbReference type="Pfam" id="PF17175">
    <property type="entry name" value="MOLO1"/>
    <property type="match status" value="1"/>
</dbReference>
<dbReference type="Proteomes" id="UP001626550">
    <property type="component" value="Unassembled WGS sequence"/>
</dbReference>
<name>A0ABD2PMV1_9PLAT</name>
<organism evidence="2 3">
    <name type="scientific">Cichlidogyrus casuarinus</name>
    <dbReference type="NCBI Taxonomy" id="1844966"/>
    <lineage>
        <taxon>Eukaryota</taxon>
        <taxon>Metazoa</taxon>
        <taxon>Spiralia</taxon>
        <taxon>Lophotrochozoa</taxon>
        <taxon>Platyhelminthes</taxon>
        <taxon>Monogenea</taxon>
        <taxon>Monopisthocotylea</taxon>
        <taxon>Dactylogyridea</taxon>
        <taxon>Ancyrocephalidae</taxon>
        <taxon>Cichlidogyrus</taxon>
    </lineage>
</organism>
<keyword evidence="1" id="KW-0732">Signal</keyword>
<feature type="chain" id="PRO_5044845846" evidence="1">
    <location>
        <begin position="25"/>
        <end position="184"/>
    </location>
</feature>
<evidence type="ECO:0000256" key="1">
    <source>
        <dbReference type="SAM" id="SignalP"/>
    </source>
</evidence>
<evidence type="ECO:0000313" key="2">
    <source>
        <dbReference type="EMBL" id="KAL3308343.1"/>
    </source>
</evidence>
<comment type="caution">
    <text evidence="2">The sequence shown here is derived from an EMBL/GenBank/DDBJ whole genome shotgun (WGS) entry which is preliminary data.</text>
</comment>
<dbReference type="PANTHER" id="PTHR33748:SF5">
    <property type="entry name" value="GROUND-LIKE DOMAIN-CONTAINING PROTEIN"/>
    <property type="match status" value="1"/>
</dbReference>
<gene>
    <name evidence="2" type="ORF">Ciccas_013127</name>
</gene>